<dbReference type="PROSITE" id="PS51873">
    <property type="entry name" value="TRIAD"/>
    <property type="match status" value="1"/>
</dbReference>
<evidence type="ECO:0000256" key="9">
    <source>
        <dbReference type="SAM" id="MobiDB-lite"/>
    </source>
</evidence>
<dbReference type="InterPro" id="IPR051628">
    <property type="entry name" value="LUBAC_E3_Ligases"/>
</dbReference>
<keyword evidence="4" id="KW-0677">Repeat</keyword>
<feature type="domain" description="C3H1-type" evidence="11">
    <location>
        <begin position="111"/>
        <end position="135"/>
    </location>
</feature>
<dbReference type="EMBL" id="ML210155">
    <property type="protein sequence ID" value="TFK28574.1"/>
    <property type="molecule type" value="Genomic_DNA"/>
</dbReference>
<dbReference type="GO" id="GO:0097039">
    <property type="term" value="P:protein linear polyubiquitination"/>
    <property type="evidence" value="ECO:0007669"/>
    <property type="project" value="TreeGrafter"/>
</dbReference>
<dbReference type="Gene3D" id="1.20.120.1750">
    <property type="match status" value="1"/>
</dbReference>
<dbReference type="InterPro" id="IPR001841">
    <property type="entry name" value="Znf_RING"/>
</dbReference>
<feature type="compositionally biased region" description="Polar residues" evidence="9">
    <location>
        <begin position="33"/>
        <end position="45"/>
    </location>
</feature>
<dbReference type="CDD" id="cd20335">
    <property type="entry name" value="BRcat_RBR"/>
    <property type="match status" value="1"/>
</dbReference>
<dbReference type="GO" id="GO:0004842">
    <property type="term" value="F:ubiquitin-protein transferase activity"/>
    <property type="evidence" value="ECO:0007669"/>
    <property type="project" value="TreeGrafter"/>
</dbReference>
<evidence type="ECO:0000256" key="7">
    <source>
        <dbReference type="ARBA" id="ARBA00022833"/>
    </source>
</evidence>
<evidence type="ECO:0000256" key="8">
    <source>
        <dbReference type="PROSITE-ProRule" id="PRU00723"/>
    </source>
</evidence>
<dbReference type="InterPro" id="IPR012677">
    <property type="entry name" value="Nucleotide-bd_a/b_plait_sf"/>
</dbReference>
<evidence type="ECO:0000256" key="3">
    <source>
        <dbReference type="ARBA" id="ARBA00022723"/>
    </source>
</evidence>
<reference evidence="13 14" key="1">
    <citation type="journal article" date="2019" name="Nat. Ecol. Evol.">
        <title>Megaphylogeny resolves global patterns of mushroom evolution.</title>
        <authorList>
            <person name="Varga T."/>
            <person name="Krizsan K."/>
            <person name="Foldi C."/>
            <person name="Dima B."/>
            <person name="Sanchez-Garcia M."/>
            <person name="Sanchez-Ramirez S."/>
            <person name="Szollosi G.J."/>
            <person name="Szarkandi J.G."/>
            <person name="Papp V."/>
            <person name="Albert L."/>
            <person name="Andreopoulos W."/>
            <person name="Angelini C."/>
            <person name="Antonin V."/>
            <person name="Barry K.W."/>
            <person name="Bougher N.L."/>
            <person name="Buchanan P."/>
            <person name="Buyck B."/>
            <person name="Bense V."/>
            <person name="Catcheside P."/>
            <person name="Chovatia M."/>
            <person name="Cooper J."/>
            <person name="Damon W."/>
            <person name="Desjardin D."/>
            <person name="Finy P."/>
            <person name="Geml J."/>
            <person name="Haridas S."/>
            <person name="Hughes K."/>
            <person name="Justo A."/>
            <person name="Karasinski D."/>
            <person name="Kautmanova I."/>
            <person name="Kiss B."/>
            <person name="Kocsube S."/>
            <person name="Kotiranta H."/>
            <person name="LaButti K.M."/>
            <person name="Lechner B.E."/>
            <person name="Liimatainen K."/>
            <person name="Lipzen A."/>
            <person name="Lukacs Z."/>
            <person name="Mihaltcheva S."/>
            <person name="Morgado L.N."/>
            <person name="Niskanen T."/>
            <person name="Noordeloos M.E."/>
            <person name="Ohm R.A."/>
            <person name="Ortiz-Santana B."/>
            <person name="Ovrebo C."/>
            <person name="Racz N."/>
            <person name="Riley R."/>
            <person name="Savchenko A."/>
            <person name="Shiryaev A."/>
            <person name="Soop K."/>
            <person name="Spirin V."/>
            <person name="Szebenyi C."/>
            <person name="Tomsovsky M."/>
            <person name="Tulloss R.E."/>
            <person name="Uehling J."/>
            <person name="Grigoriev I.V."/>
            <person name="Vagvolgyi C."/>
            <person name="Papp T."/>
            <person name="Martin F.M."/>
            <person name="Miettinen O."/>
            <person name="Hibbett D.S."/>
            <person name="Nagy L.G."/>
        </authorList>
    </citation>
    <scope>NUCLEOTIDE SEQUENCE [LARGE SCALE GENOMIC DNA]</scope>
    <source>
        <strain evidence="13 14">CBS 121175</strain>
    </source>
</reference>
<dbReference type="SMART" id="SM00356">
    <property type="entry name" value="ZnF_C3H1"/>
    <property type="match status" value="4"/>
</dbReference>
<dbReference type="Proteomes" id="UP000307440">
    <property type="component" value="Unassembled WGS sequence"/>
</dbReference>
<keyword evidence="2" id="KW-0808">Transferase</keyword>
<dbReference type="GO" id="GO:0043161">
    <property type="term" value="P:proteasome-mediated ubiquitin-dependent protein catabolic process"/>
    <property type="evidence" value="ECO:0007669"/>
    <property type="project" value="TreeGrafter"/>
</dbReference>
<evidence type="ECO:0000259" key="10">
    <source>
        <dbReference type="PROSITE" id="PS50089"/>
    </source>
</evidence>
<dbReference type="Pfam" id="PF01485">
    <property type="entry name" value="IBR"/>
    <property type="match status" value="1"/>
</dbReference>
<dbReference type="GO" id="GO:0000151">
    <property type="term" value="C:ubiquitin ligase complex"/>
    <property type="evidence" value="ECO:0007669"/>
    <property type="project" value="TreeGrafter"/>
</dbReference>
<feature type="domain" description="RING-type" evidence="10">
    <location>
        <begin position="918"/>
        <end position="959"/>
    </location>
</feature>
<evidence type="ECO:0000259" key="11">
    <source>
        <dbReference type="PROSITE" id="PS50103"/>
    </source>
</evidence>
<evidence type="ECO:0000256" key="4">
    <source>
        <dbReference type="ARBA" id="ARBA00022737"/>
    </source>
</evidence>
<feature type="compositionally biased region" description="Basic and acidic residues" evidence="9">
    <location>
        <begin position="173"/>
        <end position="191"/>
    </location>
</feature>
<feature type="compositionally biased region" description="Polar residues" evidence="9">
    <location>
        <begin position="206"/>
        <end position="216"/>
    </location>
</feature>
<sequence>MSMESGVKGQTLQAGTATIGSTVALQKQTVDGVSKLKQGSLSATRSEPDHNPRPQPNVRLNNGNDSDFSERAPPPMVGTRDLGRRVAEPQAYDFFAFGVQAYPTFAHINEICVDFVRLDLWCPYSNKCPKIHPRDKWFYRAKLWGNRESTSPFHKDAVDHHTSKPEGSSNKHSRNDLRDPPPSDQRIHELLGKTPSPPPAASIASRTRTAPTSQSRVADESEAWHLIPSPDSWRLSDGSGNSSSSTDHEDSNPAFASSRRSSDTEEEILPRYTGPSGADREPREICKRYLRGHCHFRNCRYRHPKLNFSPDTEGLLHKPITSDSNKLRYLAPISTTQNTVPELEKEDLSKYQQICTWWLRTGVCQRSSCWYQHPPVNRAPPPQDEVCKQWLKNECNKEYLCHYVHHNLDYDTSLPRRPLLNVPPRQPPQIVSKVLHNHIKIKITDGFEITQVVTGFETSWVYLGNIPRTTKEGEITNFLEKHGELIDLRMPQKIKTTSITVRARFVSATEALNVATILNGAEAFSTTITARLSLDNSEAPSGLLNDTSVRLSWEAPSKTAYAGYSSQEDANKAMEKCRVTPYADRLLRAAPHNGLPAVGLFNVRFDGVPADAEVQQFKEFCSAKDLMWGCVNYTSHQRAVHGIERLLKDGGTDLLEFEVMPPPYKQGKVVAWAHLATPGEAKALCDRVHSRKPTCIGRTRLIARHLQSLEYSLSTELFDKVERDLETLKATAWRMGYLSVTYTRRATTVVVRMCGEDLKQLSRLRSELDVMLSGEVVRDKGKVVWDRFFCRYRGEDFVKELEGIYGITIRIDPVRKTIRLFGPSPNRVGARRRIVETVDKLQNQTIHRIEIDGRIIGPFLNSDYRTLEKQLGGDNISLDLWTRILEFRGDILAWNEILDSINRARRKYLRPVKSPIQCPVCFDDVSIAVTLCCGHSWCKTCLIRYMTTAIDQRYFPLTCLGNDAKCQEKIPLNVAMNLLPVADFENLIEAAFSTYIQRRPTEFSYCPTPDCPQVYRPAPRGPSFISVGSILQCSSCLVRICASCQTEAHDGLVCVRPDEGETLFEEWMKNNDVKPCPGCKMPIEKMMGCHHVTCTVCSTHLCWICLTPFPNGSGVYSHMLAMHGSFV</sequence>
<dbReference type="PROSITE" id="PS50103">
    <property type="entry name" value="ZF_C3H1"/>
    <property type="match status" value="4"/>
</dbReference>
<dbReference type="GO" id="GO:0043130">
    <property type="term" value="F:ubiquitin binding"/>
    <property type="evidence" value="ECO:0007669"/>
    <property type="project" value="TreeGrafter"/>
</dbReference>
<evidence type="ECO:0000256" key="2">
    <source>
        <dbReference type="ARBA" id="ARBA00022679"/>
    </source>
</evidence>
<keyword evidence="14" id="KW-1185">Reference proteome</keyword>
<dbReference type="Gene3D" id="3.30.70.330">
    <property type="match status" value="1"/>
</dbReference>
<dbReference type="InterPro" id="IPR002867">
    <property type="entry name" value="IBR_dom"/>
</dbReference>
<dbReference type="Gene3D" id="4.10.1000.10">
    <property type="entry name" value="Zinc finger, CCCH-type"/>
    <property type="match status" value="1"/>
</dbReference>
<dbReference type="STRING" id="230819.A0A5C3L6B9"/>
<feature type="zinc finger region" description="C3H1-type" evidence="8">
    <location>
        <begin position="111"/>
        <end position="135"/>
    </location>
</feature>
<feature type="zinc finger region" description="C3H1-type" evidence="8">
    <location>
        <begin position="280"/>
        <end position="306"/>
    </location>
</feature>
<protein>
    <submittedName>
        <fullName evidence="13">Uncharacterized protein</fullName>
    </submittedName>
</protein>
<dbReference type="PROSITE" id="PS50089">
    <property type="entry name" value="ZF_RING_2"/>
    <property type="match status" value="1"/>
</dbReference>
<dbReference type="CDD" id="cd00590">
    <property type="entry name" value="RRM_SF"/>
    <property type="match status" value="1"/>
</dbReference>
<evidence type="ECO:0000313" key="13">
    <source>
        <dbReference type="EMBL" id="TFK28574.1"/>
    </source>
</evidence>
<dbReference type="OrthoDB" id="10009520at2759"/>
<keyword evidence="6" id="KW-0833">Ubl conjugation pathway</keyword>
<dbReference type="PANTHER" id="PTHR22770">
    <property type="entry name" value="UBIQUITIN CONJUGATING ENZYME 7 INTERACTING PROTEIN-RELATED"/>
    <property type="match status" value="1"/>
</dbReference>
<proteinExistence type="predicted"/>
<gene>
    <name evidence="13" type="ORF">FA15DRAFT_633865</name>
</gene>
<dbReference type="Gene3D" id="3.30.40.10">
    <property type="entry name" value="Zinc/RING finger domain, C3HC4 (zinc finger)"/>
    <property type="match status" value="1"/>
</dbReference>
<keyword evidence="7 8" id="KW-0862">Zinc</keyword>
<dbReference type="InterPro" id="IPR035979">
    <property type="entry name" value="RBD_domain_sf"/>
</dbReference>
<dbReference type="InterPro" id="IPR013083">
    <property type="entry name" value="Znf_RING/FYVE/PHD"/>
</dbReference>
<feature type="domain" description="C3H1-type" evidence="11">
    <location>
        <begin position="349"/>
        <end position="376"/>
    </location>
</feature>
<dbReference type="AlphaFoldDB" id="A0A5C3L6B9"/>
<evidence type="ECO:0000313" key="14">
    <source>
        <dbReference type="Proteomes" id="UP000307440"/>
    </source>
</evidence>
<accession>A0A5C3L6B9</accession>
<evidence type="ECO:0000256" key="6">
    <source>
        <dbReference type="ARBA" id="ARBA00022786"/>
    </source>
</evidence>
<dbReference type="Pfam" id="PF22191">
    <property type="entry name" value="IBR_1"/>
    <property type="match status" value="1"/>
</dbReference>
<dbReference type="GO" id="GO:0008270">
    <property type="term" value="F:zinc ion binding"/>
    <property type="evidence" value="ECO:0007669"/>
    <property type="project" value="UniProtKB-KW"/>
</dbReference>
<organism evidence="13 14">
    <name type="scientific">Coprinopsis marcescibilis</name>
    <name type="common">Agaric fungus</name>
    <name type="synonym">Psathyrella marcescibilis</name>
    <dbReference type="NCBI Taxonomy" id="230819"/>
    <lineage>
        <taxon>Eukaryota</taxon>
        <taxon>Fungi</taxon>
        <taxon>Dikarya</taxon>
        <taxon>Basidiomycota</taxon>
        <taxon>Agaricomycotina</taxon>
        <taxon>Agaricomycetes</taxon>
        <taxon>Agaricomycetidae</taxon>
        <taxon>Agaricales</taxon>
        <taxon>Agaricineae</taxon>
        <taxon>Psathyrellaceae</taxon>
        <taxon>Coprinopsis</taxon>
    </lineage>
</organism>
<name>A0A5C3L6B9_COPMA</name>
<dbReference type="InterPro" id="IPR044066">
    <property type="entry name" value="TRIAD_supradom"/>
</dbReference>
<feature type="region of interest" description="Disordered" evidence="9">
    <location>
        <begin position="33"/>
        <end position="79"/>
    </location>
</feature>
<feature type="zinc finger region" description="C3H1-type" evidence="8">
    <location>
        <begin position="349"/>
        <end position="376"/>
    </location>
</feature>
<feature type="zinc finger region" description="C3H1-type" evidence="8">
    <location>
        <begin position="381"/>
        <end position="409"/>
    </location>
</feature>
<evidence type="ECO:0000256" key="1">
    <source>
        <dbReference type="ARBA" id="ARBA00004906"/>
    </source>
</evidence>
<feature type="compositionally biased region" description="Low complexity" evidence="9">
    <location>
        <begin position="232"/>
        <end position="245"/>
    </location>
</feature>
<dbReference type="SUPFAM" id="SSF54928">
    <property type="entry name" value="RNA-binding domain, RBD"/>
    <property type="match status" value="1"/>
</dbReference>
<keyword evidence="5 8" id="KW-0863">Zinc-finger</keyword>
<evidence type="ECO:0000256" key="5">
    <source>
        <dbReference type="ARBA" id="ARBA00022771"/>
    </source>
</evidence>
<feature type="region of interest" description="Disordered" evidence="9">
    <location>
        <begin position="151"/>
        <end position="280"/>
    </location>
</feature>
<dbReference type="InterPro" id="IPR000571">
    <property type="entry name" value="Znf_CCCH"/>
</dbReference>
<feature type="compositionally biased region" description="Basic and acidic residues" evidence="9">
    <location>
        <begin position="153"/>
        <end position="164"/>
    </location>
</feature>
<dbReference type="PANTHER" id="PTHR22770:SF13">
    <property type="entry name" value="RING-TYPE DOMAIN-CONTAINING PROTEIN"/>
    <property type="match status" value="1"/>
</dbReference>
<feature type="domain" description="RING-type" evidence="12">
    <location>
        <begin position="914"/>
        <end position="1127"/>
    </location>
</feature>
<dbReference type="SUPFAM" id="SSF57850">
    <property type="entry name" value="RING/U-box"/>
    <property type="match status" value="2"/>
</dbReference>
<feature type="domain" description="C3H1-type" evidence="11">
    <location>
        <begin position="381"/>
        <end position="409"/>
    </location>
</feature>
<evidence type="ECO:0000259" key="12">
    <source>
        <dbReference type="PROSITE" id="PS51873"/>
    </source>
</evidence>
<feature type="domain" description="C3H1-type" evidence="11">
    <location>
        <begin position="280"/>
        <end position="306"/>
    </location>
</feature>
<comment type="pathway">
    <text evidence="1">Protein modification; protein ubiquitination.</text>
</comment>
<keyword evidence="3 8" id="KW-0479">Metal-binding</keyword>
<dbReference type="GO" id="GO:0003676">
    <property type="term" value="F:nucleic acid binding"/>
    <property type="evidence" value="ECO:0007669"/>
    <property type="project" value="InterPro"/>
</dbReference>